<proteinExistence type="predicted"/>
<name>A0A543P188_9ACTN</name>
<evidence type="ECO:0000313" key="2">
    <source>
        <dbReference type="EMBL" id="TQN37884.1"/>
    </source>
</evidence>
<organism evidence="2 3">
    <name type="scientific">Blastococcus colisei</name>
    <dbReference type="NCBI Taxonomy" id="1564162"/>
    <lineage>
        <taxon>Bacteria</taxon>
        <taxon>Bacillati</taxon>
        <taxon>Actinomycetota</taxon>
        <taxon>Actinomycetes</taxon>
        <taxon>Geodermatophilales</taxon>
        <taxon>Geodermatophilaceae</taxon>
        <taxon>Blastococcus</taxon>
    </lineage>
</organism>
<keyword evidence="3" id="KW-1185">Reference proteome</keyword>
<accession>A0A543P188</accession>
<keyword evidence="1" id="KW-0812">Transmembrane</keyword>
<protein>
    <submittedName>
        <fullName evidence="2">Uncharacterized protein</fullName>
    </submittedName>
</protein>
<dbReference type="EMBL" id="VFQE01000002">
    <property type="protein sequence ID" value="TQN37884.1"/>
    <property type="molecule type" value="Genomic_DNA"/>
</dbReference>
<dbReference type="AlphaFoldDB" id="A0A543P188"/>
<keyword evidence="1" id="KW-1133">Transmembrane helix</keyword>
<evidence type="ECO:0000256" key="1">
    <source>
        <dbReference type="SAM" id="Phobius"/>
    </source>
</evidence>
<feature type="transmembrane region" description="Helical" evidence="1">
    <location>
        <begin position="6"/>
        <end position="26"/>
    </location>
</feature>
<sequence>MSATGILLTGWLVTSGVVGLLIAGMIRTAERSDSGSDDLAPWTVRGPCGDPEGHRAGRVHREFDTDQATVAGL</sequence>
<dbReference type="Proteomes" id="UP000319865">
    <property type="component" value="Unassembled WGS sequence"/>
</dbReference>
<evidence type="ECO:0000313" key="3">
    <source>
        <dbReference type="Proteomes" id="UP000319865"/>
    </source>
</evidence>
<comment type="caution">
    <text evidence="2">The sequence shown here is derived from an EMBL/GenBank/DDBJ whole genome shotgun (WGS) entry which is preliminary data.</text>
</comment>
<keyword evidence="1" id="KW-0472">Membrane</keyword>
<reference evidence="2 3" key="1">
    <citation type="submission" date="2019-06" db="EMBL/GenBank/DDBJ databases">
        <title>Sequencing the genomes of 1000 actinobacteria strains.</title>
        <authorList>
            <person name="Klenk H.-P."/>
        </authorList>
    </citation>
    <scope>NUCLEOTIDE SEQUENCE [LARGE SCALE GENOMIC DNA]</scope>
    <source>
        <strain evidence="2 3">DSM 46837</strain>
    </source>
</reference>
<gene>
    <name evidence="2" type="ORF">FHU33_4557</name>
</gene>